<dbReference type="PANTHER" id="PTHR31649">
    <property type="entry name" value="AGAP009604-PA"/>
    <property type="match status" value="1"/>
</dbReference>
<evidence type="ECO:0000313" key="2">
    <source>
        <dbReference type="EMBL" id="KAF9477920.1"/>
    </source>
</evidence>
<dbReference type="PANTHER" id="PTHR31649:SF1">
    <property type="entry name" value="FARNESOIC ACID O-METHYL TRANSFERASE DOMAIN-CONTAINING PROTEIN"/>
    <property type="match status" value="1"/>
</dbReference>
<name>A0A9P5Z1B3_9AGAR</name>
<protein>
    <submittedName>
        <fullName evidence="2">Uncharacterized protein</fullName>
    </submittedName>
</protein>
<feature type="region of interest" description="Disordered" evidence="1">
    <location>
        <begin position="1"/>
        <end position="52"/>
    </location>
</feature>
<feature type="compositionally biased region" description="Polar residues" evidence="1">
    <location>
        <begin position="73"/>
        <end position="82"/>
    </location>
</feature>
<comment type="caution">
    <text evidence="2">The sequence shown here is derived from an EMBL/GenBank/DDBJ whole genome shotgun (WGS) entry which is preliminary data.</text>
</comment>
<keyword evidence="3" id="KW-1185">Reference proteome</keyword>
<proteinExistence type="predicted"/>
<feature type="compositionally biased region" description="Basic residues" evidence="1">
    <location>
        <begin position="22"/>
        <end position="32"/>
    </location>
</feature>
<feature type="compositionally biased region" description="Low complexity" evidence="1">
    <location>
        <begin position="8"/>
        <end position="18"/>
    </location>
</feature>
<gene>
    <name evidence="2" type="ORF">BDN70DRAFT_880615</name>
</gene>
<evidence type="ECO:0000313" key="3">
    <source>
        <dbReference type="Proteomes" id="UP000807469"/>
    </source>
</evidence>
<dbReference type="InterPro" id="IPR006616">
    <property type="entry name" value="DM9_repeat"/>
</dbReference>
<dbReference type="Proteomes" id="UP000807469">
    <property type="component" value="Unassembled WGS sequence"/>
</dbReference>
<dbReference type="EMBL" id="MU155247">
    <property type="protein sequence ID" value="KAF9477920.1"/>
    <property type="molecule type" value="Genomic_DNA"/>
</dbReference>
<dbReference type="OrthoDB" id="2142040at2759"/>
<feature type="region of interest" description="Disordered" evidence="1">
    <location>
        <begin position="73"/>
        <end position="101"/>
    </location>
</feature>
<feature type="compositionally biased region" description="Basic and acidic residues" evidence="1">
    <location>
        <begin position="33"/>
        <end position="42"/>
    </location>
</feature>
<dbReference type="AlphaFoldDB" id="A0A9P5Z1B3"/>
<organism evidence="2 3">
    <name type="scientific">Pholiota conissans</name>
    <dbReference type="NCBI Taxonomy" id="109636"/>
    <lineage>
        <taxon>Eukaryota</taxon>
        <taxon>Fungi</taxon>
        <taxon>Dikarya</taxon>
        <taxon>Basidiomycota</taxon>
        <taxon>Agaricomycotina</taxon>
        <taxon>Agaricomycetes</taxon>
        <taxon>Agaricomycetidae</taxon>
        <taxon>Agaricales</taxon>
        <taxon>Agaricineae</taxon>
        <taxon>Strophariaceae</taxon>
        <taxon>Pholiota</taxon>
    </lineage>
</organism>
<sequence>MGRHRSESSSSSSSSSDSDSSHKKHKVKKDKKKKEDKSHQHQPEFGLGGHNDLGNIIHGVGGFAAGHTVTSQFPINHPTSGHNMAEFPSPVGSPPAYQAPPPSGYRVPLTTDQPFPTNLQDIGQPPFHDGDGVSPVYIGSALMQNSVQPCKIGPHLRPYAAVPYGGGEHGHNGRYDLLPFRPHEMEWVRASHGQIPYGRKPVEGGYEDNGAKLYHAAALVNGIMVPGKAGEHLGGCRIPFGGQEHEISTDYEILCWR</sequence>
<dbReference type="SMART" id="SM00696">
    <property type="entry name" value="DM9"/>
    <property type="match status" value="1"/>
</dbReference>
<reference evidence="2" key="1">
    <citation type="submission" date="2020-11" db="EMBL/GenBank/DDBJ databases">
        <authorList>
            <consortium name="DOE Joint Genome Institute"/>
            <person name="Ahrendt S."/>
            <person name="Riley R."/>
            <person name="Andreopoulos W."/>
            <person name="Labutti K."/>
            <person name="Pangilinan J."/>
            <person name="Ruiz-Duenas F.J."/>
            <person name="Barrasa J.M."/>
            <person name="Sanchez-Garcia M."/>
            <person name="Camarero S."/>
            <person name="Miyauchi S."/>
            <person name="Serrano A."/>
            <person name="Linde D."/>
            <person name="Babiker R."/>
            <person name="Drula E."/>
            <person name="Ayuso-Fernandez I."/>
            <person name="Pacheco R."/>
            <person name="Padilla G."/>
            <person name="Ferreira P."/>
            <person name="Barriuso J."/>
            <person name="Kellner H."/>
            <person name="Castanera R."/>
            <person name="Alfaro M."/>
            <person name="Ramirez L."/>
            <person name="Pisabarro A.G."/>
            <person name="Kuo A."/>
            <person name="Tritt A."/>
            <person name="Lipzen A."/>
            <person name="He G."/>
            <person name="Yan M."/>
            <person name="Ng V."/>
            <person name="Cullen D."/>
            <person name="Martin F."/>
            <person name="Rosso M.-N."/>
            <person name="Henrissat B."/>
            <person name="Hibbett D."/>
            <person name="Martinez A.T."/>
            <person name="Grigoriev I.V."/>
        </authorList>
    </citation>
    <scope>NUCLEOTIDE SEQUENCE</scope>
    <source>
        <strain evidence="2">CIRM-BRFM 674</strain>
    </source>
</reference>
<feature type="compositionally biased region" description="Pro residues" evidence="1">
    <location>
        <begin position="91"/>
        <end position="101"/>
    </location>
</feature>
<dbReference type="Pfam" id="PF11901">
    <property type="entry name" value="DM9"/>
    <property type="match status" value="1"/>
</dbReference>
<evidence type="ECO:0000256" key="1">
    <source>
        <dbReference type="SAM" id="MobiDB-lite"/>
    </source>
</evidence>
<accession>A0A9P5Z1B3</accession>